<dbReference type="OrthoDB" id="2993351at2759"/>
<dbReference type="Gene3D" id="2.170.150.70">
    <property type="match status" value="2"/>
</dbReference>
<dbReference type="AlphaFoldDB" id="A0A1L7XGD3"/>
<dbReference type="InterPro" id="IPR006913">
    <property type="entry name" value="CENP-V/GFA"/>
</dbReference>
<dbReference type="InterPro" id="IPR011057">
    <property type="entry name" value="Mss4-like_sf"/>
</dbReference>
<dbReference type="GO" id="GO:0046872">
    <property type="term" value="F:metal ion binding"/>
    <property type="evidence" value="ECO:0007669"/>
    <property type="project" value="UniProtKB-KW"/>
</dbReference>
<evidence type="ECO:0000256" key="3">
    <source>
        <dbReference type="ARBA" id="ARBA00022833"/>
    </source>
</evidence>
<evidence type="ECO:0000256" key="2">
    <source>
        <dbReference type="ARBA" id="ARBA00022723"/>
    </source>
</evidence>
<comment type="similarity">
    <text evidence="1">Belongs to the Gfa family.</text>
</comment>
<feature type="domain" description="CENP-V/GFA" evidence="4">
    <location>
        <begin position="160"/>
        <end position="301"/>
    </location>
</feature>
<dbReference type="EMBL" id="FJOG01000025">
    <property type="protein sequence ID" value="CZR64109.1"/>
    <property type="molecule type" value="Genomic_DNA"/>
</dbReference>
<dbReference type="SUPFAM" id="SSF51316">
    <property type="entry name" value="Mss4-like"/>
    <property type="match status" value="3"/>
</dbReference>
<evidence type="ECO:0000256" key="1">
    <source>
        <dbReference type="ARBA" id="ARBA00005495"/>
    </source>
</evidence>
<gene>
    <name evidence="5" type="ORF">PAC_14006</name>
</gene>
<evidence type="ECO:0000259" key="4">
    <source>
        <dbReference type="PROSITE" id="PS51891"/>
    </source>
</evidence>
<protein>
    <recommendedName>
        <fullName evidence="4">CENP-V/GFA domain-containing protein</fullName>
    </recommendedName>
</protein>
<evidence type="ECO:0000313" key="6">
    <source>
        <dbReference type="Proteomes" id="UP000184330"/>
    </source>
</evidence>
<feature type="domain" description="CENP-V/GFA" evidence="4">
    <location>
        <begin position="10"/>
        <end position="135"/>
    </location>
</feature>
<accession>A0A1L7XGD3</accession>
<dbReference type="PANTHER" id="PTHR28620">
    <property type="entry name" value="CENTROMERE PROTEIN V"/>
    <property type="match status" value="1"/>
</dbReference>
<dbReference type="PANTHER" id="PTHR28620:SF1">
    <property type="entry name" value="CENP-V_GFA DOMAIN-CONTAINING PROTEIN"/>
    <property type="match status" value="1"/>
</dbReference>
<reference evidence="5 6" key="1">
    <citation type="submission" date="2016-03" db="EMBL/GenBank/DDBJ databases">
        <authorList>
            <person name="Ploux O."/>
        </authorList>
    </citation>
    <scope>NUCLEOTIDE SEQUENCE [LARGE SCALE GENOMIC DNA]</scope>
    <source>
        <strain evidence="5 6">UAMH 11012</strain>
    </source>
</reference>
<keyword evidence="6" id="KW-1185">Reference proteome</keyword>
<organism evidence="5 6">
    <name type="scientific">Phialocephala subalpina</name>
    <dbReference type="NCBI Taxonomy" id="576137"/>
    <lineage>
        <taxon>Eukaryota</taxon>
        <taxon>Fungi</taxon>
        <taxon>Dikarya</taxon>
        <taxon>Ascomycota</taxon>
        <taxon>Pezizomycotina</taxon>
        <taxon>Leotiomycetes</taxon>
        <taxon>Helotiales</taxon>
        <taxon>Mollisiaceae</taxon>
        <taxon>Phialocephala</taxon>
        <taxon>Phialocephala fortinii species complex</taxon>
    </lineage>
</organism>
<proteinExistence type="inferred from homology"/>
<sequence>MESETEKTEYKGNCHCGAFKFKTKLPSPGLSAIKVRNCDCSVCSKNAPLWIFPVADADFKIQSGEDSLQAYKFGSELIPNYFCPKCGSTVLCRINMENIPKDRSLGINARMLRDIDLDKLELVKMTGSEFGEQYQPPTFPPIEETEKKLGKNEGDGMKVYHGNCHCKAVTFSVLTKPLEEQEIMSCNCSSCSRACLPSPFPLHLLSHFQDPNFRTAADRKQNGDLFIYPKKNQVVIHTGKTQITPYAFISKDSLHSFCKVCGVSIMVEVLSEDDVCPLNVRTLVDFPELETAGKLKRTYYDGAKMDPQYKV</sequence>
<dbReference type="PROSITE" id="PS51891">
    <property type="entry name" value="CENP_V_GFA"/>
    <property type="match status" value="2"/>
</dbReference>
<keyword evidence="2" id="KW-0479">Metal-binding</keyword>
<keyword evidence="3" id="KW-0862">Zinc</keyword>
<dbReference type="Proteomes" id="UP000184330">
    <property type="component" value="Unassembled WGS sequence"/>
</dbReference>
<dbReference type="STRING" id="576137.A0A1L7XGD3"/>
<dbReference type="Pfam" id="PF04828">
    <property type="entry name" value="GFA"/>
    <property type="match status" value="1"/>
</dbReference>
<evidence type="ECO:0000313" key="5">
    <source>
        <dbReference type="EMBL" id="CZR64109.1"/>
    </source>
</evidence>
<name>A0A1L7XGD3_9HELO</name>
<dbReference type="GO" id="GO:0016846">
    <property type="term" value="F:carbon-sulfur lyase activity"/>
    <property type="evidence" value="ECO:0007669"/>
    <property type="project" value="InterPro"/>
</dbReference>
<dbReference type="InterPro" id="IPR052355">
    <property type="entry name" value="CENP-V-like"/>
</dbReference>